<dbReference type="EMBL" id="BNAG01000001">
    <property type="protein sequence ID" value="GHE53545.1"/>
    <property type="molecule type" value="Genomic_DNA"/>
</dbReference>
<dbReference type="Proteomes" id="UP000658258">
    <property type="component" value="Unassembled WGS sequence"/>
</dbReference>
<feature type="domain" description="Soluble ligand binding" evidence="4">
    <location>
        <begin position="244"/>
        <end position="289"/>
    </location>
</feature>
<dbReference type="Gene3D" id="3.10.560.10">
    <property type="entry name" value="Outer membrane lipoprotein wza domain like"/>
    <property type="match status" value="6"/>
</dbReference>
<dbReference type="InterPro" id="IPR049712">
    <property type="entry name" value="Poly_export"/>
</dbReference>
<keyword evidence="6" id="KW-1185">Reference proteome</keyword>
<keyword evidence="1 2" id="KW-0732">Signal</keyword>
<evidence type="ECO:0000313" key="6">
    <source>
        <dbReference type="Proteomes" id="UP000658258"/>
    </source>
</evidence>
<feature type="domain" description="Soluble ligand binding" evidence="4">
    <location>
        <begin position="596"/>
        <end position="641"/>
    </location>
</feature>
<dbReference type="RefSeq" id="WP_189628615.1">
    <property type="nucleotide sequence ID" value="NZ_BNAG01000001.1"/>
</dbReference>
<sequence>MRYILLTVLLVLILGAQPDVQAQGLAGTDLTTINVDDLSDSQIQAYIKQAQSSGYTEQQLEALARQRGMPESEIAKLRRRVESLRSGGLQSTTKGDSRIGGRQGIIVDETEVFGKLPNSENSKTLTETQRKIFGFDLFQTDNLTFAPNLNIPTPEDYVIGPGDEIIIDLWGASQLYLTLNVTPEGFIRPENLGPIYINGLTVIDARKRITERLSQIYRGLVLPPDDPGKIFSQISVGNVRTINVTIVGEVRTPGNYVLNSLSTVYTALHAVGGPTEQGTFRNIQLIRNGQLLSTIDVYEFLNTGIQKGNQRLRNGDVIIVKPYQKRVELEGEVKRPGLFELKANETFENVLEYAGGFKNTAYTSLITARRNGEKEREVVDINQSEFSTFEPKDGDVFQVTPILDRYKNRVQIEGAVYREGEYELTEGLTLMQLIEKADGLRGDAFLNRATIYRTNEDFSQDAFPFDLGALMSGEIPDIDLQREDLVRISSIYDLKEEYYVQISGEVAEGGVYQYFNTMTIQDLIVLAGGLTEGASGSIIEISRRNKDANLNTQAEIINVQIDKSLALNQEDRTLVLQPFDQVYIRKSPGYNVQQQVTIEGEVVAPGIYSIARKDERISDIIERAHGLTQYAYPKGAILVRKTEFSSSKSSDQISQEYLQQLRSKLLSGDSELKNISQQRLIERLNKIENRSNISSETDAVGSRIKKDLIEDVSKQDSLVKDITIKNEEPVALDLDQILANKGSKYDFIVRPGDVISIPGRLETVRVAGEVTSPLNLRYDDSYSFKDYIYQSGGFQVSAKRGRSYVQYPNGERKGVKRFLIFKFYPKIEPGTTIFVARKAEKRSTSLQEVLAITSSLATIVFLVQQIRSN</sequence>
<comment type="caution">
    <text evidence="5">The sequence shown here is derived from an EMBL/GenBank/DDBJ whole genome shotgun (WGS) entry which is preliminary data.</text>
</comment>
<evidence type="ECO:0000256" key="2">
    <source>
        <dbReference type="SAM" id="SignalP"/>
    </source>
</evidence>
<accession>A0ABQ3I3V7</accession>
<evidence type="ECO:0000313" key="5">
    <source>
        <dbReference type="EMBL" id="GHE53545.1"/>
    </source>
</evidence>
<feature type="chain" id="PRO_5046613249" evidence="2">
    <location>
        <begin position="23"/>
        <end position="869"/>
    </location>
</feature>
<dbReference type="PANTHER" id="PTHR33619:SF3">
    <property type="entry name" value="POLYSACCHARIDE EXPORT PROTEIN GFCE-RELATED"/>
    <property type="match status" value="1"/>
</dbReference>
<organism evidence="5 6">
    <name type="scientific">Roseivirga thermotolerans</name>
    <dbReference type="NCBI Taxonomy" id="1758176"/>
    <lineage>
        <taxon>Bacteria</taxon>
        <taxon>Pseudomonadati</taxon>
        <taxon>Bacteroidota</taxon>
        <taxon>Cytophagia</taxon>
        <taxon>Cytophagales</taxon>
        <taxon>Roseivirgaceae</taxon>
        <taxon>Roseivirga</taxon>
    </lineage>
</organism>
<evidence type="ECO:0000259" key="3">
    <source>
        <dbReference type="Pfam" id="PF02563"/>
    </source>
</evidence>
<feature type="domain" description="Polysaccharide export protein N-terminal" evidence="3">
    <location>
        <begin position="152"/>
        <end position="217"/>
    </location>
</feature>
<reference evidence="6" key="1">
    <citation type="journal article" date="2019" name="Int. J. Syst. Evol. Microbiol.">
        <title>The Global Catalogue of Microorganisms (GCM) 10K type strain sequencing project: providing services to taxonomists for standard genome sequencing and annotation.</title>
        <authorList>
            <consortium name="The Broad Institute Genomics Platform"/>
            <consortium name="The Broad Institute Genome Sequencing Center for Infectious Disease"/>
            <person name="Wu L."/>
            <person name="Ma J."/>
        </authorList>
    </citation>
    <scope>NUCLEOTIDE SEQUENCE [LARGE SCALE GENOMIC DNA]</scope>
    <source>
        <strain evidence="6">CGMCC 1.15111</strain>
    </source>
</reference>
<feature type="signal peptide" evidence="2">
    <location>
        <begin position="1"/>
        <end position="22"/>
    </location>
</feature>
<protein>
    <submittedName>
        <fullName evidence="5">Capsule polysaccharide transporter</fullName>
    </submittedName>
</protein>
<gene>
    <name evidence="5" type="ORF">GCM10011340_05070</name>
</gene>
<feature type="domain" description="Soluble ligand binding" evidence="4">
    <location>
        <begin position="499"/>
        <end position="546"/>
    </location>
</feature>
<dbReference type="Pfam" id="PF02563">
    <property type="entry name" value="Poly_export"/>
    <property type="match status" value="1"/>
</dbReference>
<feature type="domain" description="Soluble ligand binding" evidence="4">
    <location>
        <begin position="327"/>
        <end position="373"/>
    </location>
</feature>
<dbReference type="PANTHER" id="PTHR33619">
    <property type="entry name" value="POLYSACCHARIDE EXPORT PROTEIN GFCE-RELATED"/>
    <property type="match status" value="1"/>
</dbReference>
<proteinExistence type="predicted"/>
<name>A0ABQ3I3V7_9BACT</name>
<evidence type="ECO:0000256" key="1">
    <source>
        <dbReference type="ARBA" id="ARBA00022729"/>
    </source>
</evidence>
<dbReference type="InterPro" id="IPR003715">
    <property type="entry name" value="Poly_export_N"/>
</dbReference>
<dbReference type="Pfam" id="PF10531">
    <property type="entry name" value="SLBB"/>
    <property type="match status" value="6"/>
</dbReference>
<evidence type="ECO:0000259" key="4">
    <source>
        <dbReference type="Pfam" id="PF10531"/>
    </source>
</evidence>
<feature type="domain" description="Soluble ligand binding" evidence="4">
    <location>
        <begin position="409"/>
        <end position="454"/>
    </location>
</feature>
<dbReference type="InterPro" id="IPR019554">
    <property type="entry name" value="Soluble_ligand-bd"/>
</dbReference>
<feature type="domain" description="Soluble ligand binding" evidence="4">
    <location>
        <begin position="764"/>
        <end position="804"/>
    </location>
</feature>